<dbReference type="SUPFAM" id="SSF53850">
    <property type="entry name" value="Periplasmic binding protein-like II"/>
    <property type="match status" value="1"/>
</dbReference>
<feature type="domain" description="Solute-binding protein family 5" evidence="3">
    <location>
        <begin position="95"/>
        <end position="455"/>
    </location>
</feature>
<dbReference type="GO" id="GO:0043190">
    <property type="term" value="C:ATP-binding cassette (ABC) transporter complex"/>
    <property type="evidence" value="ECO:0007669"/>
    <property type="project" value="InterPro"/>
</dbReference>
<dbReference type="Gene3D" id="3.40.190.10">
    <property type="entry name" value="Periplasmic binding protein-like II"/>
    <property type="match status" value="1"/>
</dbReference>
<protein>
    <recommendedName>
        <fullName evidence="3">Solute-binding protein family 5 domain-containing protein</fullName>
    </recommendedName>
</protein>
<keyword evidence="1 2" id="KW-0732">Signal</keyword>
<dbReference type="InterPro" id="IPR000914">
    <property type="entry name" value="SBP_5_dom"/>
</dbReference>
<dbReference type="EMBL" id="FLUN01000001">
    <property type="protein sequence ID" value="SBV91720.1"/>
    <property type="molecule type" value="Genomic_DNA"/>
</dbReference>
<dbReference type="Pfam" id="PF00496">
    <property type="entry name" value="SBP_bac_5"/>
    <property type="match status" value="1"/>
</dbReference>
<reference evidence="4" key="1">
    <citation type="submission" date="2016-04" db="EMBL/GenBank/DDBJ databases">
        <authorList>
            <person name="Evans L.H."/>
            <person name="Alamgir A."/>
            <person name="Owens N."/>
            <person name="Weber N.D."/>
            <person name="Virtaneva K."/>
            <person name="Barbian K."/>
            <person name="Babar A."/>
            <person name="Rosenke K."/>
        </authorList>
    </citation>
    <scope>NUCLEOTIDE SEQUENCE</scope>
    <source>
        <strain evidence="4">86</strain>
    </source>
</reference>
<sequence>MKRRKFAALAAGLTALALVLTACGGGQSPAVSPSSSGSAAPSAAAPSAAAYKDTLNIAITAQPPNLDAPTSSSNAAAGIAMHIFESLFSLDGDYKPVPVLAESYTVSDDGLVYTIKLRQGVKFHNGKALTADDVVASMNRWLEASAKAKSLLEGSVFARVDDYTVTLTVPKAASDILEVLANPAQFAAISPEEIVEAAGPDGITEYIGTGPYKLAEWKADQYIHLVRYDDYQSPLGASSGFSGEKQAATENLYFRFVTDHATRIAGIQTGEYDVAEAVPLERYEELAADTGLTLYTKSSGNLNLFLNTAQGPLVNEKLRQAVLAALNDADILLASFGNESLYTLSPSFANPSQAQWAVESGAEYYNQNDPEKAKALLTEAGYNGETIRLVTTPDYEEMYKATLVVQEQLRQVGFNAEVESYDFAVFMEHRSDPAQWELFITSNSYGLNPSQFSVLNPAWAAFDQPEVAKGIEGIRYAASADEATEAWRGLQQFIYEYGAASVLGQYSSVVATRNNVEHFDFFQYPVYWNVTVAQ</sequence>
<dbReference type="InterPro" id="IPR030678">
    <property type="entry name" value="Peptide/Ni-bd"/>
</dbReference>
<dbReference type="GO" id="GO:0015833">
    <property type="term" value="P:peptide transport"/>
    <property type="evidence" value="ECO:0007669"/>
    <property type="project" value="TreeGrafter"/>
</dbReference>
<dbReference type="PROSITE" id="PS51257">
    <property type="entry name" value="PROKAR_LIPOPROTEIN"/>
    <property type="match status" value="1"/>
</dbReference>
<dbReference type="AlphaFoldDB" id="A0A212IX16"/>
<accession>A0A212IX16</accession>
<dbReference type="PIRSF" id="PIRSF002741">
    <property type="entry name" value="MppA"/>
    <property type="match status" value="1"/>
</dbReference>
<name>A0A212IX16_9FIRM</name>
<dbReference type="PANTHER" id="PTHR30290">
    <property type="entry name" value="PERIPLASMIC BINDING COMPONENT OF ABC TRANSPORTER"/>
    <property type="match status" value="1"/>
</dbReference>
<dbReference type="InterPro" id="IPR039424">
    <property type="entry name" value="SBP_5"/>
</dbReference>
<dbReference type="Gene3D" id="3.10.105.10">
    <property type="entry name" value="Dipeptide-binding Protein, Domain 3"/>
    <property type="match status" value="1"/>
</dbReference>
<dbReference type="PANTHER" id="PTHR30290:SF38">
    <property type="entry name" value="D,D-DIPEPTIDE-BINDING PERIPLASMIC PROTEIN DDPA-RELATED"/>
    <property type="match status" value="1"/>
</dbReference>
<dbReference type="GO" id="GO:1904680">
    <property type="term" value="F:peptide transmembrane transporter activity"/>
    <property type="evidence" value="ECO:0007669"/>
    <property type="project" value="TreeGrafter"/>
</dbReference>
<evidence type="ECO:0000256" key="2">
    <source>
        <dbReference type="SAM" id="SignalP"/>
    </source>
</evidence>
<feature type="signal peptide" evidence="2">
    <location>
        <begin position="1"/>
        <end position="22"/>
    </location>
</feature>
<proteinExistence type="predicted"/>
<organism evidence="4">
    <name type="scientific">uncultured Eubacteriales bacterium</name>
    <dbReference type="NCBI Taxonomy" id="172733"/>
    <lineage>
        <taxon>Bacteria</taxon>
        <taxon>Bacillati</taxon>
        <taxon>Bacillota</taxon>
        <taxon>Clostridia</taxon>
        <taxon>Eubacteriales</taxon>
        <taxon>environmental samples</taxon>
    </lineage>
</organism>
<feature type="chain" id="PRO_5039522668" description="Solute-binding protein family 5 domain-containing protein" evidence="2">
    <location>
        <begin position="23"/>
        <end position="534"/>
    </location>
</feature>
<dbReference type="GO" id="GO:0042597">
    <property type="term" value="C:periplasmic space"/>
    <property type="evidence" value="ECO:0007669"/>
    <property type="project" value="UniProtKB-ARBA"/>
</dbReference>
<evidence type="ECO:0000256" key="1">
    <source>
        <dbReference type="ARBA" id="ARBA00022729"/>
    </source>
</evidence>
<evidence type="ECO:0000259" key="3">
    <source>
        <dbReference type="Pfam" id="PF00496"/>
    </source>
</evidence>
<gene>
    <name evidence="4" type="ORF">KL86CLO1_10157</name>
</gene>
<evidence type="ECO:0000313" key="4">
    <source>
        <dbReference type="EMBL" id="SBV91720.1"/>
    </source>
</evidence>
<dbReference type="CDD" id="cd08502">
    <property type="entry name" value="PBP2_NikA_DppA_OppA_like_16"/>
    <property type="match status" value="1"/>
</dbReference>